<protein>
    <submittedName>
        <fullName evidence="2">Uncharacterized protein</fullName>
    </submittedName>
</protein>
<keyword evidence="3" id="KW-1185">Reference proteome</keyword>
<dbReference type="EMBL" id="JAVDUG010000001">
    <property type="protein sequence ID" value="MDR6776307.1"/>
    <property type="molecule type" value="Genomic_DNA"/>
</dbReference>
<comment type="caution">
    <text evidence="2">The sequence shown here is derived from an EMBL/GenBank/DDBJ whole genome shotgun (WGS) entry which is preliminary data.</text>
</comment>
<name>A0ABU1QA52_9BACL</name>
<evidence type="ECO:0000256" key="1">
    <source>
        <dbReference type="SAM" id="MobiDB-lite"/>
    </source>
</evidence>
<feature type="region of interest" description="Disordered" evidence="1">
    <location>
        <begin position="28"/>
        <end position="48"/>
    </location>
</feature>
<accession>A0ABU1QA52</accession>
<evidence type="ECO:0000313" key="3">
    <source>
        <dbReference type="Proteomes" id="UP001266807"/>
    </source>
</evidence>
<dbReference type="Proteomes" id="UP001266807">
    <property type="component" value="Unassembled WGS sequence"/>
</dbReference>
<reference evidence="2 3" key="1">
    <citation type="submission" date="2023-07" db="EMBL/GenBank/DDBJ databases">
        <title>Sorghum-associated microbial communities from plants grown in Nebraska, USA.</title>
        <authorList>
            <person name="Schachtman D."/>
        </authorList>
    </citation>
    <scope>NUCLEOTIDE SEQUENCE [LARGE SCALE GENOMIC DNA]</scope>
    <source>
        <strain evidence="2 3">BE143</strain>
    </source>
</reference>
<sequence>MCRTCSGSKVAYKFKGSIVMLGPCPECNPNAKKEVKPYEYSSGQRSIS</sequence>
<evidence type="ECO:0000313" key="2">
    <source>
        <dbReference type="EMBL" id="MDR6776307.1"/>
    </source>
</evidence>
<gene>
    <name evidence="2" type="ORF">J2W98_000554</name>
</gene>
<organism evidence="2 3">
    <name type="scientific">Paenibacillus peoriae</name>
    <dbReference type="NCBI Taxonomy" id="59893"/>
    <lineage>
        <taxon>Bacteria</taxon>
        <taxon>Bacillati</taxon>
        <taxon>Bacillota</taxon>
        <taxon>Bacilli</taxon>
        <taxon>Bacillales</taxon>
        <taxon>Paenibacillaceae</taxon>
        <taxon>Paenibacillus</taxon>
    </lineage>
</organism>
<proteinExistence type="predicted"/>